<accession>A0A1Z4BXT4</accession>
<dbReference type="AlphaFoldDB" id="A0A1Z4BXT4"/>
<keyword evidence="1" id="KW-0732">Signal</keyword>
<organism evidence="2 3">
    <name type="scientific">Methylovulum psychrotolerans</name>
    <dbReference type="NCBI Taxonomy" id="1704499"/>
    <lineage>
        <taxon>Bacteria</taxon>
        <taxon>Pseudomonadati</taxon>
        <taxon>Pseudomonadota</taxon>
        <taxon>Gammaproteobacteria</taxon>
        <taxon>Methylococcales</taxon>
        <taxon>Methylococcaceae</taxon>
        <taxon>Methylovulum</taxon>
    </lineage>
</organism>
<dbReference type="EMBL" id="CP022129">
    <property type="protein sequence ID" value="ASF46071.1"/>
    <property type="molecule type" value="Genomic_DNA"/>
</dbReference>
<proteinExistence type="predicted"/>
<evidence type="ECO:0008006" key="4">
    <source>
        <dbReference type="Google" id="ProtNLM"/>
    </source>
</evidence>
<feature type="signal peptide" evidence="1">
    <location>
        <begin position="1"/>
        <end position="20"/>
    </location>
</feature>
<dbReference type="GO" id="GO:0016020">
    <property type="term" value="C:membrane"/>
    <property type="evidence" value="ECO:0007669"/>
    <property type="project" value="InterPro"/>
</dbReference>
<dbReference type="Proteomes" id="UP000197019">
    <property type="component" value="Chromosome"/>
</dbReference>
<feature type="chain" id="PRO_5012328577" description="Dystroglycan-type cadherin-like domain-containing protein" evidence="1">
    <location>
        <begin position="21"/>
        <end position="444"/>
    </location>
</feature>
<reference evidence="2 3" key="1">
    <citation type="submission" date="2017-06" db="EMBL/GenBank/DDBJ databases">
        <title>Genome Sequencing of the methanotroph Methylovulum psychrotolerants str. HV10-M2 isolated from a high-altitude environment.</title>
        <authorList>
            <person name="Mateos-Rivera A."/>
        </authorList>
    </citation>
    <scope>NUCLEOTIDE SEQUENCE [LARGE SCALE GENOMIC DNA]</scope>
    <source>
        <strain evidence="2 3">HV10_M2</strain>
    </source>
</reference>
<evidence type="ECO:0000313" key="3">
    <source>
        <dbReference type="Proteomes" id="UP000197019"/>
    </source>
</evidence>
<dbReference type="Gene3D" id="2.60.40.10">
    <property type="entry name" value="Immunoglobulins"/>
    <property type="match status" value="1"/>
</dbReference>
<sequence length="444" mass="46159">MKKTTTLCLAPVLLCMSALAYSNTIYTYNGPNLTGTGDHLSISFTTTTPLAPSKSYITLPSANFVSGYVTVMNTNGIVPGLNTPIESLQVHTDSAGNIDAWNIFGGISTLTGLAPTMQGTDTQAYSMNTLVFIPGSDIPGAVGLVTGAYNYEQATIVNFYSSCANAPAGTNCTLAGNGQPYGYSYSGIINPAHTNGSWWQISQDNSNPPPATINFNGTFPAGTVGTAYSTSLTVTNGTPPYVWTATGLPNGLTFSNGSISGTPTTPGTYSVNIGLSDSTQASASHTYSVVINPAVATCSNKDAVITSVGRNFIVVNGGLNLADHVWYTPSAAGTTFTGGTTGFLTGELVDFTGTLDPVAGCYATSMTVKPAPTVGNYTVKDEGRKKITAFGDHYVFVGTKKIIWNSTSSYTLNAAQIKVGMIAEWKGLRDKATGIVLAKSLVIN</sequence>
<dbReference type="RefSeq" id="WP_088618945.1">
    <property type="nucleotide sequence ID" value="NZ_CP022129.1"/>
</dbReference>
<dbReference type="GO" id="GO:0005509">
    <property type="term" value="F:calcium ion binding"/>
    <property type="evidence" value="ECO:0007669"/>
    <property type="project" value="InterPro"/>
</dbReference>
<dbReference type="InterPro" id="IPR013783">
    <property type="entry name" value="Ig-like_fold"/>
</dbReference>
<dbReference type="OrthoDB" id="5720638at2"/>
<protein>
    <recommendedName>
        <fullName evidence="4">Dystroglycan-type cadherin-like domain-containing protein</fullName>
    </recommendedName>
</protein>
<dbReference type="SUPFAM" id="SSF49313">
    <property type="entry name" value="Cadherin-like"/>
    <property type="match status" value="1"/>
</dbReference>
<name>A0A1Z4BXT4_9GAMM</name>
<evidence type="ECO:0000313" key="2">
    <source>
        <dbReference type="EMBL" id="ASF46071.1"/>
    </source>
</evidence>
<evidence type="ECO:0000256" key="1">
    <source>
        <dbReference type="SAM" id="SignalP"/>
    </source>
</evidence>
<dbReference type="InterPro" id="IPR015919">
    <property type="entry name" value="Cadherin-like_sf"/>
</dbReference>
<gene>
    <name evidence="2" type="ORF">CEK71_08250</name>
</gene>
<dbReference type="KEGG" id="mpsy:CEK71_08250"/>
<keyword evidence="3" id="KW-1185">Reference proteome</keyword>